<dbReference type="AlphaFoldDB" id="W2HKH6"/>
<feature type="compositionally biased region" description="Basic and acidic residues" evidence="1">
    <location>
        <begin position="62"/>
        <end position="114"/>
    </location>
</feature>
<feature type="compositionally biased region" description="Basic and acidic residues" evidence="1">
    <location>
        <begin position="1"/>
        <end position="41"/>
    </location>
</feature>
<reference evidence="3 4" key="2">
    <citation type="submission" date="2013-11" db="EMBL/GenBank/DDBJ databases">
        <title>The Genome Sequence of Phytophthora parasitica CJ05E6.</title>
        <authorList>
            <consortium name="The Broad Institute Genomics Platform"/>
            <person name="Russ C."/>
            <person name="Tyler B."/>
            <person name="Panabieres F."/>
            <person name="Shan W."/>
            <person name="Tripathy S."/>
            <person name="Grunwald N."/>
            <person name="Machado M."/>
            <person name="Johnson C.S."/>
            <person name="Arredondo F."/>
            <person name="Hong C."/>
            <person name="Coffey M."/>
            <person name="Young S.K."/>
            <person name="Zeng Q."/>
            <person name="Gargeya S."/>
            <person name="Fitzgerald M."/>
            <person name="Abouelleil A."/>
            <person name="Alvarado L."/>
            <person name="Chapman S.B."/>
            <person name="Gainer-Dewar J."/>
            <person name="Goldberg J."/>
            <person name="Griggs A."/>
            <person name="Gujja S."/>
            <person name="Hansen M."/>
            <person name="Howarth C."/>
            <person name="Imamovic A."/>
            <person name="Ireland A."/>
            <person name="Larimer J."/>
            <person name="McCowan C."/>
            <person name="Murphy C."/>
            <person name="Pearson M."/>
            <person name="Poon T.W."/>
            <person name="Priest M."/>
            <person name="Roberts A."/>
            <person name="Saif S."/>
            <person name="Shea T."/>
            <person name="Sykes S."/>
            <person name="Wortman J."/>
            <person name="Nusbaum C."/>
            <person name="Birren B."/>
        </authorList>
    </citation>
    <scope>NUCLEOTIDE SEQUENCE [LARGE SCALE GENOMIC DNA]</scope>
    <source>
        <strain evidence="3 4">CJ05E6</strain>
    </source>
</reference>
<proteinExistence type="predicted"/>
<dbReference type="EMBL" id="KI684434">
    <property type="protein sequence ID" value="ETK95080.1"/>
    <property type="molecule type" value="Genomic_DNA"/>
</dbReference>
<evidence type="ECO:0000313" key="2">
    <source>
        <dbReference type="EMBL" id="ETK95080.1"/>
    </source>
</evidence>
<evidence type="ECO:0000313" key="3">
    <source>
        <dbReference type="EMBL" id="ETL48486.1"/>
    </source>
</evidence>
<reference evidence="2" key="1">
    <citation type="submission" date="2013-11" db="EMBL/GenBank/DDBJ databases">
        <title>The Genome Sequence of Phytophthora parasitica CJ02B3.</title>
        <authorList>
            <consortium name="The Broad Institute Genomics Platform"/>
            <person name="Russ C."/>
            <person name="Tyler B."/>
            <person name="Panabieres F."/>
            <person name="Shan W."/>
            <person name="Tripathy S."/>
            <person name="Grunwald N."/>
            <person name="Machado M."/>
            <person name="Johnson C.S."/>
            <person name="Arredondo F."/>
            <person name="Hong C."/>
            <person name="Coffey M."/>
            <person name="Young S.K."/>
            <person name="Zeng Q."/>
            <person name="Gargeya S."/>
            <person name="Fitzgerald M."/>
            <person name="Abouelleil A."/>
            <person name="Alvarado L."/>
            <person name="Chapman S.B."/>
            <person name="Gainer-Dewar J."/>
            <person name="Goldberg J."/>
            <person name="Griggs A."/>
            <person name="Gujja S."/>
            <person name="Hansen M."/>
            <person name="Howarth C."/>
            <person name="Imamovic A."/>
            <person name="Ireland A."/>
            <person name="Larimer J."/>
            <person name="McCowan C."/>
            <person name="Murphy C."/>
            <person name="Pearson M."/>
            <person name="Poon T.W."/>
            <person name="Priest M."/>
            <person name="Roberts A."/>
            <person name="Saif S."/>
            <person name="Shea T."/>
            <person name="Sykes S."/>
            <person name="Wortman J."/>
            <person name="Nusbaum C."/>
            <person name="Birren B."/>
        </authorList>
    </citation>
    <scope>NUCLEOTIDE SEQUENCE [LARGE SCALE GENOMIC DNA]</scope>
    <source>
        <strain evidence="2">CJ02B3</strain>
    </source>
</reference>
<protein>
    <submittedName>
        <fullName evidence="2">Uncharacterized protein</fullName>
    </submittedName>
</protein>
<name>W2HKH6_PHYNI</name>
<gene>
    <name evidence="2" type="ORF">L915_01965</name>
    <name evidence="3" type="ORF">L916_01920</name>
</gene>
<dbReference type="Proteomes" id="UP000053236">
    <property type="component" value="Unassembled WGS sequence"/>
</dbReference>
<feature type="region of interest" description="Disordered" evidence="1">
    <location>
        <begin position="1"/>
        <end position="114"/>
    </location>
</feature>
<accession>W2HKH6</accession>
<evidence type="ECO:0000313" key="4">
    <source>
        <dbReference type="Proteomes" id="UP000053864"/>
    </source>
</evidence>
<organism evidence="2">
    <name type="scientific">Phytophthora nicotianae</name>
    <name type="common">Potato buckeye rot agent</name>
    <name type="synonym">Phytophthora parasitica</name>
    <dbReference type="NCBI Taxonomy" id="4792"/>
    <lineage>
        <taxon>Eukaryota</taxon>
        <taxon>Sar</taxon>
        <taxon>Stramenopiles</taxon>
        <taxon>Oomycota</taxon>
        <taxon>Peronosporomycetes</taxon>
        <taxon>Peronosporales</taxon>
        <taxon>Peronosporaceae</taxon>
        <taxon>Phytophthora</taxon>
    </lineage>
</organism>
<dbReference type="EMBL" id="KI670904">
    <property type="protein sequence ID" value="ETL48486.1"/>
    <property type="molecule type" value="Genomic_DNA"/>
</dbReference>
<sequence>MTNSQRDRTRGKDAHKEPSSLEKSFKNDESTIDNSIRHKEQAAGTATTYGFRGAALPEEDREAEREPNRQQHVFLREELPDLELEDTREFDHQRHAEQRGQWMEEEHRAELKRL</sequence>
<evidence type="ECO:0000256" key="1">
    <source>
        <dbReference type="SAM" id="MobiDB-lite"/>
    </source>
</evidence>
<dbReference type="Proteomes" id="UP000053864">
    <property type="component" value="Unassembled WGS sequence"/>
</dbReference>